<keyword evidence="3" id="KW-1185">Reference proteome</keyword>
<dbReference type="RefSeq" id="WP_215792496.1">
    <property type="nucleotide sequence ID" value="NZ_JAHKKG010000011.1"/>
</dbReference>
<dbReference type="PROSITE" id="PS50234">
    <property type="entry name" value="VWFA"/>
    <property type="match status" value="1"/>
</dbReference>
<feature type="domain" description="VWFA" evidence="1">
    <location>
        <begin position="33"/>
        <end position="174"/>
    </location>
</feature>
<dbReference type="Gene3D" id="3.40.50.410">
    <property type="entry name" value="von Willebrand factor, type A domain"/>
    <property type="match status" value="1"/>
</dbReference>
<sequence length="205" mass="20889">MTDWIRRTYDSVGVTQWPAGPHLAALQEPYLGKVFLCIDVSSSMSGQPLREAVAGAHEFVAQAIAARYRVGLILWNTGVAATVGLSARPEPVLDGVRRASAGGGTNVTPTLQAGISMLAGLRGDRVLAVFGDGDIGAEGPAVAAAREAAAQGIRIIVRGLGRHAAASLAKIATEGIDQAEIAGPGQIAGGIAAMATSLISGRRKS</sequence>
<dbReference type="InterPro" id="IPR002035">
    <property type="entry name" value="VWF_A"/>
</dbReference>
<evidence type="ECO:0000313" key="2">
    <source>
        <dbReference type="EMBL" id="MBU2668228.1"/>
    </source>
</evidence>
<accession>A0ABS5YXW6</accession>
<gene>
    <name evidence="2" type="ORF">KOI35_32425</name>
</gene>
<dbReference type="CDD" id="cd00198">
    <property type="entry name" value="vWFA"/>
    <property type="match status" value="1"/>
</dbReference>
<proteinExistence type="predicted"/>
<reference evidence="2 3" key="1">
    <citation type="submission" date="2021-06" db="EMBL/GenBank/DDBJ databases">
        <title>Actinoplanes lichenicola sp. nov., and Actinoplanes ovalisporus sp. nov., isolated from lichen in Thailand.</title>
        <authorList>
            <person name="Saeng-In P."/>
            <person name="Kanchanasin P."/>
            <person name="Yuki M."/>
            <person name="Kudo T."/>
            <person name="Ohkuma M."/>
            <person name="Phongsopitanun W."/>
            <person name="Tanasupawat S."/>
        </authorList>
    </citation>
    <scope>NUCLEOTIDE SEQUENCE [LARGE SCALE GENOMIC DNA]</scope>
    <source>
        <strain evidence="2 3">NBRC 110975</strain>
    </source>
</reference>
<organism evidence="2 3">
    <name type="scientific">Paractinoplanes bogorensis</name>
    <dbReference type="NCBI Taxonomy" id="1610840"/>
    <lineage>
        <taxon>Bacteria</taxon>
        <taxon>Bacillati</taxon>
        <taxon>Actinomycetota</taxon>
        <taxon>Actinomycetes</taxon>
        <taxon>Micromonosporales</taxon>
        <taxon>Micromonosporaceae</taxon>
        <taxon>Paractinoplanes</taxon>
    </lineage>
</organism>
<evidence type="ECO:0000259" key="1">
    <source>
        <dbReference type="PROSITE" id="PS50234"/>
    </source>
</evidence>
<name>A0ABS5YXW6_9ACTN</name>
<dbReference type="SMART" id="SM00327">
    <property type="entry name" value="VWA"/>
    <property type="match status" value="1"/>
</dbReference>
<dbReference type="InterPro" id="IPR036465">
    <property type="entry name" value="vWFA_dom_sf"/>
</dbReference>
<dbReference type="SUPFAM" id="SSF53300">
    <property type="entry name" value="vWA-like"/>
    <property type="match status" value="1"/>
</dbReference>
<dbReference type="EMBL" id="JAHKKG010000011">
    <property type="protein sequence ID" value="MBU2668228.1"/>
    <property type="molecule type" value="Genomic_DNA"/>
</dbReference>
<evidence type="ECO:0000313" key="3">
    <source>
        <dbReference type="Proteomes" id="UP001519654"/>
    </source>
</evidence>
<dbReference type="Proteomes" id="UP001519654">
    <property type="component" value="Unassembled WGS sequence"/>
</dbReference>
<protein>
    <submittedName>
        <fullName evidence="2">VWA domain-containing protein</fullName>
    </submittedName>
</protein>
<comment type="caution">
    <text evidence="2">The sequence shown here is derived from an EMBL/GenBank/DDBJ whole genome shotgun (WGS) entry which is preliminary data.</text>
</comment>
<dbReference type="Pfam" id="PF13519">
    <property type="entry name" value="VWA_2"/>
    <property type="match status" value="1"/>
</dbReference>